<dbReference type="EMBL" id="CP158297">
    <property type="protein sequence ID" value="XBV83667.1"/>
    <property type="molecule type" value="Genomic_DNA"/>
</dbReference>
<name>A0AAU7U5D7_9DEIO</name>
<dbReference type="AlphaFoldDB" id="A0AAU7U5D7"/>
<evidence type="ECO:0000256" key="2">
    <source>
        <dbReference type="SAM" id="SignalP"/>
    </source>
</evidence>
<feature type="signal peptide" evidence="2">
    <location>
        <begin position="1"/>
        <end position="17"/>
    </location>
</feature>
<evidence type="ECO:0000313" key="3">
    <source>
        <dbReference type="EMBL" id="XBV83667.1"/>
    </source>
</evidence>
<dbReference type="InterPro" id="IPR011042">
    <property type="entry name" value="6-blade_b-propeller_TolB-like"/>
</dbReference>
<proteinExistence type="predicted"/>
<keyword evidence="1" id="KW-1133">Transmembrane helix</keyword>
<dbReference type="SUPFAM" id="SSF69304">
    <property type="entry name" value="Tricorn protease N-terminal domain"/>
    <property type="match status" value="1"/>
</dbReference>
<evidence type="ECO:0000256" key="1">
    <source>
        <dbReference type="SAM" id="Phobius"/>
    </source>
</evidence>
<sequence length="229" mass="24913">MRRFAFLLALTVGAAAAAPLVVQKNGDLYLDSRNQSVRLTTYGRNFNPVVSPDGRWVAYLSFPAWVQGGGYLATNVWVMNLQSRTARRLADQPAGASNAGLFVCRDLLSWSTDGRTVAWLEWRLSGPDTLPAEETVLVTRSVSGAERREVRVHLAPGLTGWSADDIFTQLLGVRYQGRLEGNTLSLTVTRDRTGRTPPLQVKVDVETGLLREVHSGSVAPVHPGGSGRS</sequence>
<feature type="chain" id="PRO_5043649995" description="Translocation protein TolB" evidence="2">
    <location>
        <begin position="18"/>
        <end position="229"/>
    </location>
</feature>
<gene>
    <name evidence="3" type="ORF">ABOD76_02990</name>
</gene>
<accession>A0AAU7U5D7</accession>
<dbReference type="RefSeq" id="WP_350241318.1">
    <property type="nucleotide sequence ID" value="NZ_CP158297.1"/>
</dbReference>
<dbReference type="Pfam" id="PF07676">
    <property type="entry name" value="PD40"/>
    <property type="match status" value="1"/>
</dbReference>
<feature type="transmembrane region" description="Helical" evidence="1">
    <location>
        <begin position="56"/>
        <end position="78"/>
    </location>
</feature>
<evidence type="ECO:0008006" key="4">
    <source>
        <dbReference type="Google" id="ProtNLM"/>
    </source>
</evidence>
<dbReference type="Gene3D" id="2.120.10.30">
    <property type="entry name" value="TolB, C-terminal domain"/>
    <property type="match status" value="1"/>
</dbReference>
<keyword evidence="2" id="KW-0732">Signal</keyword>
<dbReference type="InterPro" id="IPR011659">
    <property type="entry name" value="WD40"/>
</dbReference>
<keyword evidence="1" id="KW-0812">Transmembrane</keyword>
<protein>
    <recommendedName>
        <fullName evidence="4">Translocation protein TolB</fullName>
    </recommendedName>
</protein>
<geneLocation type="plasmid" evidence="3">
    <name>pDson01</name>
</geneLocation>
<organism evidence="3">
    <name type="scientific">Deinococcus sonorensis KR-87</name>
    <dbReference type="NCBI Taxonomy" id="694439"/>
    <lineage>
        <taxon>Bacteria</taxon>
        <taxon>Thermotogati</taxon>
        <taxon>Deinococcota</taxon>
        <taxon>Deinococci</taxon>
        <taxon>Deinococcales</taxon>
        <taxon>Deinococcaceae</taxon>
        <taxon>Deinococcus</taxon>
    </lineage>
</organism>
<keyword evidence="3" id="KW-0614">Plasmid</keyword>
<reference evidence="3" key="1">
    <citation type="submission" date="2024-06" db="EMBL/GenBank/DDBJ databases">
        <title>Draft Genome Sequence of Deinococcus sonorensis Type Strain KR-87, a Biofilm Producing Representative of the Genus Deinococcus.</title>
        <authorList>
            <person name="Boren L.S."/>
            <person name="Grosso R.A."/>
            <person name="Hugenberg-Cox A.N."/>
            <person name="Hill J.T.E."/>
            <person name="Albert C.M."/>
            <person name="Tuohy J.M."/>
        </authorList>
    </citation>
    <scope>NUCLEOTIDE SEQUENCE</scope>
    <source>
        <strain evidence="3">KR-87</strain>
        <plasmid evidence="3">pDson01</plasmid>
    </source>
</reference>
<keyword evidence="1" id="KW-0472">Membrane</keyword>
<dbReference type="KEGG" id="dsc:ABOD76_02990"/>